<proteinExistence type="predicted"/>
<dbReference type="SUPFAM" id="SSF48403">
    <property type="entry name" value="Ankyrin repeat"/>
    <property type="match status" value="1"/>
</dbReference>
<accession>A0AAD7ZIE0</accession>
<dbReference type="PROSITE" id="PS50297">
    <property type="entry name" value="ANK_REP_REGION"/>
    <property type="match status" value="1"/>
</dbReference>
<evidence type="ECO:0000313" key="2">
    <source>
        <dbReference type="EMBL" id="KAJ9581103.1"/>
    </source>
</evidence>
<dbReference type="InterPro" id="IPR036770">
    <property type="entry name" value="Ankyrin_rpt-contain_sf"/>
</dbReference>
<evidence type="ECO:0000313" key="3">
    <source>
        <dbReference type="Proteomes" id="UP001233999"/>
    </source>
</evidence>
<protein>
    <submittedName>
        <fullName evidence="2">Uncharacterized protein</fullName>
    </submittedName>
</protein>
<dbReference type="InterPro" id="IPR002110">
    <property type="entry name" value="Ankyrin_rpt"/>
</dbReference>
<gene>
    <name evidence="2" type="ORF">L9F63_023724</name>
</gene>
<dbReference type="PROSITE" id="PS50088">
    <property type="entry name" value="ANK_REPEAT"/>
    <property type="match status" value="1"/>
</dbReference>
<keyword evidence="3" id="KW-1185">Reference proteome</keyword>
<feature type="non-terminal residue" evidence="2">
    <location>
        <position position="90"/>
    </location>
</feature>
<dbReference type="Gene3D" id="1.25.40.20">
    <property type="entry name" value="Ankyrin repeat-containing domain"/>
    <property type="match status" value="1"/>
</dbReference>
<evidence type="ECO:0000256" key="1">
    <source>
        <dbReference type="PROSITE-ProRule" id="PRU00023"/>
    </source>
</evidence>
<name>A0AAD7ZIE0_DIPPU</name>
<reference evidence="2" key="1">
    <citation type="journal article" date="2023" name="IScience">
        <title>Live-bearing cockroach genome reveals convergent evolutionary mechanisms linked to viviparity in insects and beyond.</title>
        <authorList>
            <person name="Fouks B."/>
            <person name="Harrison M.C."/>
            <person name="Mikhailova A.A."/>
            <person name="Marchal E."/>
            <person name="English S."/>
            <person name="Carruthers M."/>
            <person name="Jennings E.C."/>
            <person name="Chiamaka E.L."/>
            <person name="Frigard R.A."/>
            <person name="Pippel M."/>
            <person name="Attardo G.M."/>
            <person name="Benoit J.B."/>
            <person name="Bornberg-Bauer E."/>
            <person name="Tobe S.S."/>
        </authorList>
    </citation>
    <scope>NUCLEOTIDE SEQUENCE</scope>
    <source>
        <strain evidence="2">Stay&amp;Tobe</strain>
    </source>
</reference>
<dbReference type="Proteomes" id="UP001233999">
    <property type="component" value="Unassembled WGS sequence"/>
</dbReference>
<dbReference type="EMBL" id="JASPKZ010008026">
    <property type="protein sequence ID" value="KAJ9581103.1"/>
    <property type="molecule type" value="Genomic_DNA"/>
</dbReference>
<dbReference type="AlphaFoldDB" id="A0AAD7ZIE0"/>
<reference evidence="2" key="2">
    <citation type="submission" date="2023-05" db="EMBL/GenBank/DDBJ databases">
        <authorList>
            <person name="Fouks B."/>
        </authorList>
    </citation>
    <scope>NUCLEOTIDE SEQUENCE</scope>
    <source>
        <strain evidence="2">Stay&amp;Tobe</strain>
        <tissue evidence="2">Testes</tissue>
    </source>
</reference>
<comment type="caution">
    <text evidence="2">The sequence shown here is derived from an EMBL/GenBank/DDBJ whole genome shotgun (WGS) entry which is preliminary data.</text>
</comment>
<sequence length="90" mass="10018">MHAARNGHSSTVEKLIKYGADINLKNDIALQYRRTTFSIALPKDLLLVADNLRSDLTMEKMILRYCGSEVMCLAVASGSCRTVKQSLDQN</sequence>
<organism evidence="2 3">
    <name type="scientific">Diploptera punctata</name>
    <name type="common">Pacific beetle cockroach</name>
    <dbReference type="NCBI Taxonomy" id="6984"/>
    <lineage>
        <taxon>Eukaryota</taxon>
        <taxon>Metazoa</taxon>
        <taxon>Ecdysozoa</taxon>
        <taxon>Arthropoda</taxon>
        <taxon>Hexapoda</taxon>
        <taxon>Insecta</taxon>
        <taxon>Pterygota</taxon>
        <taxon>Neoptera</taxon>
        <taxon>Polyneoptera</taxon>
        <taxon>Dictyoptera</taxon>
        <taxon>Blattodea</taxon>
        <taxon>Blaberoidea</taxon>
        <taxon>Blaberidae</taxon>
        <taxon>Diplopterinae</taxon>
        <taxon>Diploptera</taxon>
    </lineage>
</organism>
<dbReference type="Pfam" id="PF00023">
    <property type="entry name" value="Ank"/>
    <property type="match status" value="1"/>
</dbReference>
<feature type="repeat" description="ANK" evidence="1">
    <location>
        <begin position="1"/>
        <end position="27"/>
    </location>
</feature>
<keyword evidence="1" id="KW-0040">ANK repeat</keyword>